<organism evidence="3 4">
    <name type="scientific">Bombardia bombarda</name>
    <dbReference type="NCBI Taxonomy" id="252184"/>
    <lineage>
        <taxon>Eukaryota</taxon>
        <taxon>Fungi</taxon>
        <taxon>Dikarya</taxon>
        <taxon>Ascomycota</taxon>
        <taxon>Pezizomycotina</taxon>
        <taxon>Sordariomycetes</taxon>
        <taxon>Sordariomycetidae</taxon>
        <taxon>Sordariales</taxon>
        <taxon>Lasiosphaeriaceae</taxon>
        <taxon>Bombardia</taxon>
    </lineage>
</organism>
<keyword evidence="1" id="KW-1133">Transmembrane helix</keyword>
<accession>A0AA39XK26</accession>
<dbReference type="AlphaFoldDB" id="A0AA39XK26"/>
<dbReference type="EMBL" id="JAULSR010000001">
    <property type="protein sequence ID" value="KAK0634500.1"/>
    <property type="molecule type" value="Genomic_DNA"/>
</dbReference>
<dbReference type="Proteomes" id="UP001174934">
    <property type="component" value="Unassembled WGS sequence"/>
</dbReference>
<feature type="chain" id="PRO_5041332502" description="Secreted protein" evidence="2">
    <location>
        <begin position="24"/>
        <end position="116"/>
    </location>
</feature>
<feature type="signal peptide" evidence="2">
    <location>
        <begin position="1"/>
        <end position="23"/>
    </location>
</feature>
<comment type="caution">
    <text evidence="3">The sequence shown here is derived from an EMBL/GenBank/DDBJ whole genome shotgun (WGS) entry which is preliminary data.</text>
</comment>
<feature type="transmembrane region" description="Helical" evidence="1">
    <location>
        <begin position="72"/>
        <end position="94"/>
    </location>
</feature>
<keyword evidence="2" id="KW-0732">Signal</keyword>
<protein>
    <recommendedName>
        <fullName evidence="5">Secreted protein</fullName>
    </recommendedName>
</protein>
<evidence type="ECO:0000313" key="3">
    <source>
        <dbReference type="EMBL" id="KAK0634500.1"/>
    </source>
</evidence>
<name>A0AA39XK26_9PEZI</name>
<proteinExistence type="predicted"/>
<keyword evidence="4" id="KW-1185">Reference proteome</keyword>
<keyword evidence="1" id="KW-0812">Transmembrane</keyword>
<sequence length="116" mass="13585">MRWCRLGARRHQWFVRSLLLVLADNHKVGDGPQNFGTSWKSRTTLPCSFKLFTIVTASCQPQEIDKSVHCRILVLLFLFRSSLNYCVFFSMVYLSAQACRDFLLECPRFWKTCGRK</sequence>
<evidence type="ECO:0000256" key="2">
    <source>
        <dbReference type="SAM" id="SignalP"/>
    </source>
</evidence>
<evidence type="ECO:0000256" key="1">
    <source>
        <dbReference type="SAM" id="Phobius"/>
    </source>
</evidence>
<keyword evidence="1" id="KW-0472">Membrane</keyword>
<evidence type="ECO:0008006" key="5">
    <source>
        <dbReference type="Google" id="ProtNLM"/>
    </source>
</evidence>
<evidence type="ECO:0000313" key="4">
    <source>
        <dbReference type="Proteomes" id="UP001174934"/>
    </source>
</evidence>
<reference evidence="3" key="1">
    <citation type="submission" date="2023-06" db="EMBL/GenBank/DDBJ databases">
        <title>Genome-scale phylogeny and comparative genomics of the fungal order Sordariales.</title>
        <authorList>
            <consortium name="Lawrence Berkeley National Laboratory"/>
            <person name="Hensen N."/>
            <person name="Bonometti L."/>
            <person name="Westerberg I."/>
            <person name="Brannstrom I.O."/>
            <person name="Guillou S."/>
            <person name="Cros-Aarteil S."/>
            <person name="Calhoun S."/>
            <person name="Haridas S."/>
            <person name="Kuo A."/>
            <person name="Mondo S."/>
            <person name="Pangilinan J."/>
            <person name="Riley R."/>
            <person name="LaButti K."/>
            <person name="Andreopoulos B."/>
            <person name="Lipzen A."/>
            <person name="Chen C."/>
            <person name="Yanf M."/>
            <person name="Daum C."/>
            <person name="Ng V."/>
            <person name="Clum A."/>
            <person name="Steindorff A."/>
            <person name="Ohm R."/>
            <person name="Martin F."/>
            <person name="Silar P."/>
            <person name="Natvig D."/>
            <person name="Lalanne C."/>
            <person name="Gautier V."/>
            <person name="Ament-velasquez S.L."/>
            <person name="Kruys A."/>
            <person name="Hutchinson M.I."/>
            <person name="Powell A.J."/>
            <person name="Barry K."/>
            <person name="Miller A.N."/>
            <person name="Grigoriev I.V."/>
            <person name="Debuchy R."/>
            <person name="Gladieux P."/>
            <person name="Thoren M.H."/>
            <person name="Johannesson H."/>
        </authorList>
    </citation>
    <scope>NUCLEOTIDE SEQUENCE</scope>
    <source>
        <strain evidence="3">SMH3391-2</strain>
    </source>
</reference>
<gene>
    <name evidence="3" type="ORF">B0T17DRAFT_8043</name>
</gene>